<dbReference type="CDD" id="cd06093">
    <property type="entry name" value="PX_domain"/>
    <property type="match status" value="1"/>
</dbReference>
<dbReference type="GO" id="GO:0035091">
    <property type="term" value="F:phosphatidylinositol binding"/>
    <property type="evidence" value="ECO:0007669"/>
    <property type="project" value="InterPro"/>
</dbReference>
<dbReference type="Proteomes" id="UP000007879">
    <property type="component" value="Unassembled WGS sequence"/>
</dbReference>
<evidence type="ECO:0000256" key="2">
    <source>
        <dbReference type="SAM" id="MobiDB-lite"/>
    </source>
</evidence>
<keyword evidence="7" id="KW-1185">Reference proteome</keyword>
<dbReference type="SMART" id="SM00313">
    <property type="entry name" value="PXA"/>
    <property type="match status" value="1"/>
</dbReference>
<reference evidence="7" key="1">
    <citation type="journal article" date="2010" name="Nature">
        <title>The Amphimedon queenslandica genome and the evolution of animal complexity.</title>
        <authorList>
            <person name="Srivastava M."/>
            <person name="Simakov O."/>
            <person name="Chapman J."/>
            <person name="Fahey B."/>
            <person name="Gauthier M.E."/>
            <person name="Mitros T."/>
            <person name="Richards G.S."/>
            <person name="Conaco C."/>
            <person name="Dacre M."/>
            <person name="Hellsten U."/>
            <person name="Larroux C."/>
            <person name="Putnam N.H."/>
            <person name="Stanke M."/>
            <person name="Adamska M."/>
            <person name="Darling A."/>
            <person name="Degnan S.M."/>
            <person name="Oakley T.H."/>
            <person name="Plachetzki D.C."/>
            <person name="Zhai Y."/>
            <person name="Adamski M."/>
            <person name="Calcino A."/>
            <person name="Cummins S.F."/>
            <person name="Goodstein D.M."/>
            <person name="Harris C."/>
            <person name="Jackson D.J."/>
            <person name="Leys S.P."/>
            <person name="Shu S."/>
            <person name="Woodcroft B.J."/>
            <person name="Vervoort M."/>
            <person name="Kosik K.S."/>
            <person name="Manning G."/>
            <person name="Degnan B.M."/>
            <person name="Rokhsar D.S."/>
        </authorList>
    </citation>
    <scope>NUCLEOTIDE SEQUENCE [LARGE SCALE GENOMIC DNA]</scope>
</reference>
<evidence type="ECO:0000313" key="6">
    <source>
        <dbReference type="EnsemblMetazoa" id="XP_011402935.1"/>
    </source>
</evidence>
<evidence type="ECO:0000256" key="1">
    <source>
        <dbReference type="ARBA" id="ARBA00010883"/>
    </source>
</evidence>
<dbReference type="Gene3D" id="3.30.1520.10">
    <property type="entry name" value="Phox-like domain"/>
    <property type="match status" value="1"/>
</dbReference>
<keyword evidence="3" id="KW-0472">Membrane</keyword>
<dbReference type="PROSITE" id="PS51257">
    <property type="entry name" value="PROKAR_LIPOPROTEIN"/>
    <property type="match status" value="1"/>
</dbReference>
<evidence type="ECO:0000259" key="4">
    <source>
        <dbReference type="PROSITE" id="PS50195"/>
    </source>
</evidence>
<dbReference type="GeneID" id="105312182"/>
<accession>A0AAN0IKB3</accession>
<feature type="domain" description="PX" evidence="4">
    <location>
        <begin position="359"/>
        <end position="498"/>
    </location>
</feature>
<evidence type="ECO:0008006" key="8">
    <source>
        <dbReference type="Google" id="ProtNLM"/>
    </source>
</evidence>
<dbReference type="InterPro" id="IPR013937">
    <property type="entry name" value="Sorting_nexin_C"/>
</dbReference>
<dbReference type="RefSeq" id="XP_011402935.1">
    <property type="nucleotide sequence ID" value="XM_011404633.2"/>
</dbReference>
<name>A0AAN0IKB3_AMPQE</name>
<reference evidence="6" key="2">
    <citation type="submission" date="2024-06" db="UniProtKB">
        <authorList>
            <consortium name="EnsemblMetazoa"/>
        </authorList>
    </citation>
    <scope>IDENTIFICATION</scope>
</reference>
<dbReference type="Pfam" id="PF02194">
    <property type="entry name" value="PXA"/>
    <property type="match status" value="1"/>
</dbReference>
<dbReference type="SMART" id="SM00312">
    <property type="entry name" value="PX"/>
    <property type="match status" value="1"/>
</dbReference>
<dbReference type="KEGG" id="aqu:105312182"/>
<feature type="region of interest" description="Disordered" evidence="2">
    <location>
        <begin position="547"/>
        <end position="581"/>
    </location>
</feature>
<sequence>MSPYRYSFFQYALILSAGCCGALAVLSLPTIAVFALILIAFLSYALVRYVFYHPGGRVWRLAIKPYLTSRLLLSASPAKSTSKRSELVHKEAQKFIQLIIRDFIVSWYKQISENPEFPQETVCLLEHLANDLQARVATVDIRSTILSLLPLLDPYLTALNEVGYVNERGKSTFDVTHTYCLMLFEKKPHLVHPALKNSQTEVEHLQRLVDTFISSSNVIPSNYKQCDIAVQFIREILVYRVFQPLFDLVCEPEFLLRGIPLLLAKASDEKIRQVMLDIEAENLILDKHLSQPTGLLTPFTSLPAPPPIHIPDSARYTCRTSYPHRMGRDYQYPPSSASSNGGMIDDELLDCTDDSVYVNLPPIYIDKHVRVDTKDGVHTGYIIKFPSKMLDESQLLSLHLEEETELESLKRYSEFASFHKTLSNGRYSHVAKGLSLPDRRIFSHIINKIPFSSGEPDPTTILERKEGLESYLQSVVAVKEIKESPEFRQFLFSGVTSLQEAQIFSTRPGMARRDWRKSMAVEKPTIQSEQPFSDVLVSFTESHDLPMPHKGGALNTCNSPSNSNTDEGGHTSTRTGPVASTASDSITVQDVMQLIPTAVWSFFSRELGRGVVDDHVTLAAEREAESPLMNSLLSLANEATRTTSPELWITSEGTQLGILGICGDTLDSYLMNELLEVVSDETRWARALYNLRHLLWPNGGELSLSSTPPLTDTQKRQQRQEAVDEIKNFLPNALPWLIGAGSYDEAIEHCLNYIQNPRINRHFLFRALDILFSQIVPEVKDTEFQDRLVKMRSKPSFLSLS</sequence>
<dbReference type="SUPFAM" id="SSF64268">
    <property type="entry name" value="PX domain"/>
    <property type="match status" value="1"/>
</dbReference>
<dbReference type="PROSITE" id="PS51207">
    <property type="entry name" value="PXA"/>
    <property type="match status" value="1"/>
</dbReference>
<dbReference type="InterPro" id="IPR003114">
    <property type="entry name" value="Phox_assoc"/>
</dbReference>
<dbReference type="EnsemblMetazoa" id="XM_011404633.2">
    <property type="protein sequence ID" value="XP_011402935.1"/>
    <property type="gene ID" value="LOC105312182"/>
</dbReference>
<protein>
    <recommendedName>
        <fullName evidence="8">PX domain-containing protein</fullName>
    </recommendedName>
</protein>
<dbReference type="PROSITE" id="PS50195">
    <property type="entry name" value="PX"/>
    <property type="match status" value="1"/>
</dbReference>
<dbReference type="InterPro" id="IPR001683">
    <property type="entry name" value="PX_dom"/>
</dbReference>
<keyword evidence="3" id="KW-0812">Transmembrane</keyword>
<dbReference type="Pfam" id="PF00787">
    <property type="entry name" value="PX"/>
    <property type="match status" value="1"/>
</dbReference>
<feature type="domain" description="PXA" evidence="5">
    <location>
        <begin position="85"/>
        <end position="267"/>
    </location>
</feature>
<feature type="compositionally biased region" description="Polar residues" evidence="2">
    <location>
        <begin position="555"/>
        <end position="581"/>
    </location>
</feature>
<comment type="similarity">
    <text evidence="1">Belongs to the sorting nexin family.</text>
</comment>
<proteinExistence type="inferred from homology"/>
<dbReference type="PANTHER" id="PTHR22775:SF3">
    <property type="entry name" value="SORTING NEXIN-13"/>
    <property type="match status" value="1"/>
</dbReference>
<feature type="transmembrane region" description="Helical" evidence="3">
    <location>
        <begin position="7"/>
        <end position="25"/>
    </location>
</feature>
<organism evidence="6 7">
    <name type="scientific">Amphimedon queenslandica</name>
    <name type="common">Sponge</name>
    <dbReference type="NCBI Taxonomy" id="400682"/>
    <lineage>
        <taxon>Eukaryota</taxon>
        <taxon>Metazoa</taxon>
        <taxon>Porifera</taxon>
        <taxon>Demospongiae</taxon>
        <taxon>Heteroscleromorpha</taxon>
        <taxon>Haplosclerida</taxon>
        <taxon>Niphatidae</taxon>
        <taxon>Amphimedon</taxon>
    </lineage>
</organism>
<keyword evidence="3" id="KW-1133">Transmembrane helix</keyword>
<dbReference type="Pfam" id="PF08628">
    <property type="entry name" value="Nexin_C"/>
    <property type="match status" value="1"/>
</dbReference>
<evidence type="ECO:0000259" key="5">
    <source>
        <dbReference type="PROSITE" id="PS51207"/>
    </source>
</evidence>
<dbReference type="PANTHER" id="PTHR22775">
    <property type="entry name" value="SORTING NEXIN"/>
    <property type="match status" value="1"/>
</dbReference>
<evidence type="ECO:0000313" key="7">
    <source>
        <dbReference type="Proteomes" id="UP000007879"/>
    </source>
</evidence>
<dbReference type="AlphaFoldDB" id="A0AAN0IKB3"/>
<evidence type="ECO:0000256" key="3">
    <source>
        <dbReference type="SAM" id="Phobius"/>
    </source>
</evidence>
<dbReference type="InterPro" id="IPR036871">
    <property type="entry name" value="PX_dom_sf"/>
</dbReference>